<comment type="caution">
    <text evidence="1">The sequence shown here is derived from an EMBL/GenBank/DDBJ whole genome shotgun (WGS) entry which is preliminary data.</text>
</comment>
<accession>A0ABP1FC47</accession>
<evidence type="ECO:0000313" key="1">
    <source>
        <dbReference type="EMBL" id="CAL2106853.1"/>
    </source>
</evidence>
<evidence type="ECO:0000313" key="2">
    <source>
        <dbReference type="Proteomes" id="UP001497602"/>
    </source>
</evidence>
<dbReference type="EMBL" id="CAXJRC010000022">
    <property type="protein sequence ID" value="CAL2106853.1"/>
    <property type="molecule type" value="Genomic_DNA"/>
</dbReference>
<protein>
    <submittedName>
        <fullName evidence="1">Uncharacterized protein</fullName>
    </submittedName>
</protein>
<keyword evidence="2" id="KW-1185">Reference proteome</keyword>
<organism evidence="1 2">
    <name type="scientific">Tenacibaculum vairaonense</name>
    <dbReference type="NCBI Taxonomy" id="3137860"/>
    <lineage>
        <taxon>Bacteria</taxon>
        <taxon>Pseudomonadati</taxon>
        <taxon>Bacteroidota</taxon>
        <taxon>Flavobacteriia</taxon>
        <taxon>Flavobacteriales</taxon>
        <taxon>Flavobacteriaceae</taxon>
        <taxon>Tenacibaculum</taxon>
    </lineage>
</organism>
<reference evidence="1 2" key="1">
    <citation type="submission" date="2024-05" db="EMBL/GenBank/DDBJ databases">
        <authorList>
            <person name="Duchaud E."/>
        </authorList>
    </citation>
    <scope>NUCLEOTIDE SEQUENCE [LARGE SCALE GENOMIC DNA]</scope>
    <source>
        <strain evidence="1">Ena-SAMPLE-TAB-13-05-2024-13:56:06:370-140305</strain>
    </source>
</reference>
<sequence>MNKLSFNDFKAKANLTTDENLLNTISGGTENACHDKKTTTIPLQPIPSPEPDGTKVYHWWLGY</sequence>
<name>A0ABP1FC47_9FLAO</name>
<gene>
    <name evidence="1" type="ORF">T190115A13A_20133</name>
</gene>
<dbReference type="Proteomes" id="UP001497602">
    <property type="component" value="Unassembled WGS sequence"/>
</dbReference>
<proteinExistence type="predicted"/>
<dbReference type="RefSeq" id="WP_348738577.1">
    <property type="nucleotide sequence ID" value="NZ_CAXJRC010000022.1"/>
</dbReference>